<name>A0A4Q9MNY8_9APHY</name>
<sequence length="484" mass="54537">MALPIIRGIGIVQLHALILEMTGDLKLKLAVLNWDVLLRMVTLLSRPDVSSLMKTSHELYELCLRQLFHDPVEVRTDNILSLHGCLRIGTSHPRSHYLRDITISSSLSCLSRSAGHVAIENLLSDILNDASLLRCLRLDWGAAGLSTCFRLVPTALESLEEVHLPLVSQELWHNFQDLRSPIRKLTARFGPMHRLPAPNPISLLVSFGSTLEELHFAMVQFEDDTVCYPRVHKLHLADCYFGLTRGGIDIAPVVRAFPHVLDFSLSAAKVQPMVSHWEEGRCCDHADVIDRCRVLNEQWQREHEGWMSLQSVTVGHIVDLYMLGFSRPIPHVEIQAFSEGNLWMFRHVLSDTRPSHLTISLFARDQILNCLSRLIPAEDSATSLTQLTVVLRCDVAEINVEIVITNLTDILVGLSVEDLSLRMLRWDTVGPYRLSQDGLRAIDSTLERIHGETTGIAARILDGIPSLRQLTLTVAQWEARWIKA</sequence>
<evidence type="ECO:0008006" key="2">
    <source>
        <dbReference type="Google" id="ProtNLM"/>
    </source>
</evidence>
<organism evidence="1">
    <name type="scientific">Dichomitus squalens</name>
    <dbReference type="NCBI Taxonomy" id="114155"/>
    <lineage>
        <taxon>Eukaryota</taxon>
        <taxon>Fungi</taxon>
        <taxon>Dikarya</taxon>
        <taxon>Basidiomycota</taxon>
        <taxon>Agaricomycotina</taxon>
        <taxon>Agaricomycetes</taxon>
        <taxon>Polyporales</taxon>
        <taxon>Polyporaceae</taxon>
        <taxon>Dichomitus</taxon>
    </lineage>
</organism>
<accession>A0A4Q9MNY8</accession>
<dbReference type="AlphaFoldDB" id="A0A4Q9MNY8"/>
<dbReference type="OrthoDB" id="2734540at2759"/>
<evidence type="ECO:0000313" key="1">
    <source>
        <dbReference type="EMBL" id="TBU29450.1"/>
    </source>
</evidence>
<dbReference type="EMBL" id="ML143413">
    <property type="protein sequence ID" value="TBU29450.1"/>
    <property type="molecule type" value="Genomic_DNA"/>
</dbReference>
<reference evidence="1" key="1">
    <citation type="submission" date="2019-01" db="EMBL/GenBank/DDBJ databases">
        <title>Draft genome sequences of three monokaryotic isolates of the white-rot basidiomycete fungus Dichomitus squalens.</title>
        <authorList>
            <consortium name="DOE Joint Genome Institute"/>
            <person name="Lopez S.C."/>
            <person name="Andreopoulos B."/>
            <person name="Pangilinan J."/>
            <person name="Lipzen A."/>
            <person name="Riley R."/>
            <person name="Ahrendt S."/>
            <person name="Ng V."/>
            <person name="Barry K."/>
            <person name="Daum C."/>
            <person name="Grigoriev I.V."/>
            <person name="Hilden K.S."/>
            <person name="Makela M.R."/>
            <person name="de Vries R.P."/>
        </authorList>
    </citation>
    <scope>NUCLEOTIDE SEQUENCE [LARGE SCALE GENOMIC DNA]</scope>
    <source>
        <strain evidence="1">OM18370.1</strain>
    </source>
</reference>
<proteinExistence type="predicted"/>
<protein>
    <recommendedName>
        <fullName evidence="2">F-box domain-containing protein</fullName>
    </recommendedName>
</protein>
<gene>
    <name evidence="1" type="ORF">BD311DRAFT_693009</name>
</gene>
<dbReference type="Proteomes" id="UP000292957">
    <property type="component" value="Unassembled WGS sequence"/>
</dbReference>